<dbReference type="GO" id="GO:0120170">
    <property type="term" value="F:intraciliary transport particle B binding"/>
    <property type="evidence" value="ECO:0007669"/>
    <property type="project" value="TreeGrafter"/>
</dbReference>
<proteinExistence type="inferred from homology"/>
<name>A0A9K3DBN4_9EUKA</name>
<dbReference type="Gene3D" id="1.25.40.10">
    <property type="entry name" value="Tetratricopeptide repeat domain"/>
    <property type="match status" value="1"/>
</dbReference>
<dbReference type="GO" id="GO:0097546">
    <property type="term" value="C:ciliary base"/>
    <property type="evidence" value="ECO:0007669"/>
    <property type="project" value="TreeGrafter"/>
</dbReference>
<evidence type="ECO:0000256" key="4">
    <source>
        <dbReference type="ARBA" id="ARBA00022803"/>
    </source>
</evidence>
<evidence type="ECO:0000256" key="2">
    <source>
        <dbReference type="ARBA" id="ARBA00007834"/>
    </source>
</evidence>
<comment type="subcellular location">
    <subcellularLocation>
        <location evidence="1">Cell projection</location>
        <location evidence="1">Cilium</location>
    </subcellularLocation>
</comment>
<evidence type="ECO:0000256" key="1">
    <source>
        <dbReference type="ARBA" id="ARBA00004138"/>
    </source>
</evidence>
<dbReference type="EMBL" id="BDIP01006879">
    <property type="protein sequence ID" value="GIQ90923.1"/>
    <property type="molecule type" value="Genomic_DNA"/>
</dbReference>
<dbReference type="InterPro" id="IPR011990">
    <property type="entry name" value="TPR-like_helical_dom_sf"/>
</dbReference>
<dbReference type="PANTHER" id="PTHR14781">
    <property type="entry name" value="INTRAFLAGELLAR TRANSPORT PROTEIN 56"/>
    <property type="match status" value="1"/>
</dbReference>
<evidence type="ECO:0000256" key="3">
    <source>
        <dbReference type="ARBA" id="ARBA00022737"/>
    </source>
</evidence>
<dbReference type="GO" id="GO:0030992">
    <property type="term" value="C:intraciliary transport particle B"/>
    <property type="evidence" value="ECO:0007669"/>
    <property type="project" value="TreeGrafter"/>
</dbReference>
<evidence type="ECO:0000256" key="6">
    <source>
        <dbReference type="SAM" id="MobiDB-lite"/>
    </source>
</evidence>
<dbReference type="GO" id="GO:0035735">
    <property type="term" value="P:intraciliary transport involved in cilium assembly"/>
    <property type="evidence" value="ECO:0007669"/>
    <property type="project" value="TreeGrafter"/>
</dbReference>
<comment type="similarity">
    <text evidence="2">Belongs to the IFT56 family.</text>
</comment>
<dbReference type="PANTHER" id="PTHR14781:SF0">
    <property type="entry name" value="INTRAFLAGELLAR TRANSPORT PROTEIN 56"/>
    <property type="match status" value="1"/>
</dbReference>
<dbReference type="OrthoDB" id="95390at2759"/>
<keyword evidence="3" id="KW-0677">Repeat</keyword>
<evidence type="ECO:0000313" key="7">
    <source>
        <dbReference type="EMBL" id="GIQ90923.1"/>
    </source>
</evidence>
<gene>
    <name evidence="7" type="ORF">KIPB_013925</name>
</gene>
<sequence length="115" mass="13450">MMHSRRSMVAPTRPDRVKAAEQPPSLQEFLENRDFQGAVTYLRFLQRTEGAERSQFTPERLNQWLGYCEFHLGEHEKAKEIYMSLFEADPSDTMYPLFAAICDFYRGDYESGISI</sequence>
<feature type="region of interest" description="Disordered" evidence="6">
    <location>
        <begin position="1"/>
        <end position="22"/>
    </location>
</feature>
<dbReference type="AlphaFoldDB" id="A0A9K3DBN4"/>
<dbReference type="GO" id="GO:0036064">
    <property type="term" value="C:ciliary basal body"/>
    <property type="evidence" value="ECO:0007669"/>
    <property type="project" value="TreeGrafter"/>
</dbReference>
<reference evidence="7 8" key="1">
    <citation type="journal article" date="2018" name="PLoS ONE">
        <title>The draft genome of Kipferlia bialata reveals reductive genome evolution in fornicate parasites.</title>
        <authorList>
            <person name="Tanifuji G."/>
            <person name="Takabayashi S."/>
            <person name="Kume K."/>
            <person name="Takagi M."/>
            <person name="Nakayama T."/>
            <person name="Kamikawa R."/>
            <person name="Inagaki Y."/>
            <person name="Hashimoto T."/>
        </authorList>
    </citation>
    <scope>NUCLEOTIDE SEQUENCE [LARGE SCALE GENOMIC DNA]</scope>
    <source>
        <strain evidence="7">NY0173</strain>
    </source>
</reference>
<dbReference type="SUPFAM" id="SSF48452">
    <property type="entry name" value="TPR-like"/>
    <property type="match status" value="1"/>
</dbReference>
<dbReference type="InterPro" id="IPR030511">
    <property type="entry name" value="TTC26"/>
</dbReference>
<keyword evidence="8" id="KW-1185">Reference proteome</keyword>
<keyword evidence="4" id="KW-0802">TPR repeat</keyword>
<evidence type="ECO:0000313" key="8">
    <source>
        <dbReference type="Proteomes" id="UP000265618"/>
    </source>
</evidence>
<accession>A0A9K3DBN4</accession>
<dbReference type="GO" id="GO:0035720">
    <property type="term" value="P:intraciliary anterograde transport"/>
    <property type="evidence" value="ECO:0007669"/>
    <property type="project" value="TreeGrafter"/>
</dbReference>
<protein>
    <submittedName>
        <fullName evidence="7">Tetratricopeptide repeat protein 26</fullName>
    </submittedName>
</protein>
<dbReference type="Proteomes" id="UP000265618">
    <property type="component" value="Unassembled WGS sequence"/>
</dbReference>
<evidence type="ECO:0000256" key="5">
    <source>
        <dbReference type="ARBA" id="ARBA00023273"/>
    </source>
</evidence>
<organism evidence="7 8">
    <name type="scientific">Kipferlia bialata</name>
    <dbReference type="NCBI Taxonomy" id="797122"/>
    <lineage>
        <taxon>Eukaryota</taxon>
        <taxon>Metamonada</taxon>
        <taxon>Carpediemonas-like organisms</taxon>
        <taxon>Kipferlia</taxon>
    </lineage>
</organism>
<keyword evidence="5" id="KW-0966">Cell projection</keyword>
<comment type="caution">
    <text evidence="7">The sequence shown here is derived from an EMBL/GenBank/DDBJ whole genome shotgun (WGS) entry which is preliminary data.</text>
</comment>